<accession>A0A8T9MS55</accession>
<dbReference type="AlphaFoldDB" id="A0A8T9MS55"/>
<proteinExistence type="predicted"/>
<keyword evidence="2" id="KW-1185">Reference proteome</keyword>
<evidence type="ECO:0000313" key="1">
    <source>
        <dbReference type="EMBL" id="UOP04447.1"/>
    </source>
</evidence>
<dbReference type="InterPro" id="IPR036765">
    <property type="entry name" value="ZipA_FtsZ-bd_C_sf"/>
</dbReference>
<dbReference type="SUPFAM" id="SSF64383">
    <property type="entry name" value="Cell-division protein ZipA, C-terminal domain"/>
    <property type="match status" value="1"/>
</dbReference>
<reference evidence="1" key="2">
    <citation type="journal article" date="2022" name="Res Sq">
        <title>Evolution of multicellular longitudinally dividing oral cavity symbionts (Neisseriaceae).</title>
        <authorList>
            <person name="Nyongesa S."/>
            <person name="Weber P."/>
            <person name="Bernet E."/>
            <person name="Pullido F."/>
            <person name="Nieckarz M."/>
            <person name="Delaby M."/>
            <person name="Nieves C."/>
            <person name="Viehboeck T."/>
            <person name="Krause N."/>
            <person name="Rivera-Millot A."/>
            <person name="Nakamura A."/>
            <person name="Vischer N."/>
            <person name="VanNieuwenhze M."/>
            <person name="Brun Y."/>
            <person name="Cava F."/>
            <person name="Bulgheresi S."/>
            <person name="Veyrier F."/>
        </authorList>
    </citation>
    <scope>NUCLEOTIDE SEQUENCE</scope>
    <source>
        <strain evidence="1">17694</strain>
    </source>
</reference>
<dbReference type="Proteomes" id="UP000831534">
    <property type="component" value="Chromosome"/>
</dbReference>
<sequence>MNLAVRLSSTLGLELVDDQIQQLSTDWLKEVRTYVLATQQEMLGANITPGGSLAQRLFA</sequence>
<gene>
    <name evidence="1" type="ORF">LVJ77_09125</name>
</gene>
<dbReference type="GO" id="GO:0090529">
    <property type="term" value="P:cell septum assembly"/>
    <property type="evidence" value="ECO:0007669"/>
    <property type="project" value="InterPro"/>
</dbReference>
<reference evidence="1" key="1">
    <citation type="submission" date="2021-12" db="EMBL/GenBank/DDBJ databases">
        <authorList>
            <person name="Veyrier F.J."/>
        </authorList>
    </citation>
    <scope>NUCLEOTIDE SEQUENCE</scope>
    <source>
        <strain evidence="1">17694</strain>
    </source>
</reference>
<evidence type="ECO:0000313" key="2">
    <source>
        <dbReference type="Proteomes" id="UP000831534"/>
    </source>
</evidence>
<organism evidence="1 2">
    <name type="scientific">Conchiformibius kuhniae</name>
    <dbReference type="NCBI Taxonomy" id="211502"/>
    <lineage>
        <taxon>Bacteria</taxon>
        <taxon>Pseudomonadati</taxon>
        <taxon>Pseudomonadota</taxon>
        <taxon>Betaproteobacteria</taxon>
        <taxon>Neisseriales</taxon>
        <taxon>Neisseriaceae</taxon>
        <taxon>Conchiformibius</taxon>
    </lineage>
</organism>
<name>A0A8T9MS55_9NEIS</name>
<dbReference type="EMBL" id="CP091521">
    <property type="protein sequence ID" value="UOP04447.1"/>
    <property type="molecule type" value="Genomic_DNA"/>
</dbReference>
<protein>
    <submittedName>
        <fullName evidence="1">Uncharacterized protein</fullName>
    </submittedName>
</protein>